<evidence type="ECO:0000313" key="3">
    <source>
        <dbReference type="Proteomes" id="UP000475862"/>
    </source>
</evidence>
<reference evidence="2 3" key="1">
    <citation type="submission" date="2019-08" db="EMBL/GenBank/DDBJ databases">
        <title>The genome of the soybean aphid Biotype 1, its phylome, world population structure and adaptation to the North American continent.</title>
        <authorList>
            <person name="Giordano R."/>
            <person name="Donthu R.K."/>
            <person name="Hernandez A.G."/>
            <person name="Wright C.L."/>
            <person name="Zimin A.V."/>
        </authorList>
    </citation>
    <scope>NUCLEOTIDE SEQUENCE [LARGE SCALE GENOMIC DNA]</scope>
    <source>
        <tissue evidence="2">Whole aphids</tissue>
    </source>
</reference>
<dbReference type="PANTHER" id="PTHR46927">
    <property type="entry name" value="AGAP005574-PA"/>
    <property type="match status" value="1"/>
</dbReference>
<comment type="caution">
    <text evidence="2">The sequence shown here is derived from an EMBL/GenBank/DDBJ whole genome shotgun (WGS) entry which is preliminary data.</text>
</comment>
<evidence type="ECO:0000256" key="1">
    <source>
        <dbReference type="SAM" id="Coils"/>
    </source>
</evidence>
<evidence type="ECO:0000313" key="2">
    <source>
        <dbReference type="EMBL" id="KAE9537604.1"/>
    </source>
</evidence>
<dbReference type="Proteomes" id="UP000475862">
    <property type="component" value="Unassembled WGS sequence"/>
</dbReference>
<keyword evidence="1" id="KW-0175">Coiled coil</keyword>
<keyword evidence="3" id="KW-1185">Reference proteome</keyword>
<gene>
    <name evidence="2" type="ORF">AGLY_006627</name>
</gene>
<dbReference type="AlphaFoldDB" id="A0A6G0TRP6"/>
<organism evidence="2 3">
    <name type="scientific">Aphis glycines</name>
    <name type="common">Soybean aphid</name>
    <dbReference type="NCBI Taxonomy" id="307491"/>
    <lineage>
        <taxon>Eukaryota</taxon>
        <taxon>Metazoa</taxon>
        <taxon>Ecdysozoa</taxon>
        <taxon>Arthropoda</taxon>
        <taxon>Hexapoda</taxon>
        <taxon>Insecta</taxon>
        <taxon>Pterygota</taxon>
        <taxon>Neoptera</taxon>
        <taxon>Paraneoptera</taxon>
        <taxon>Hemiptera</taxon>
        <taxon>Sternorrhyncha</taxon>
        <taxon>Aphidomorpha</taxon>
        <taxon>Aphidoidea</taxon>
        <taxon>Aphididae</taxon>
        <taxon>Aphidini</taxon>
        <taxon>Aphis</taxon>
        <taxon>Aphis</taxon>
    </lineage>
</organism>
<protein>
    <recommendedName>
        <fullName evidence="4">THAP-type domain-containing protein</fullName>
    </recommendedName>
</protein>
<dbReference type="EMBL" id="VYZN01000018">
    <property type="protein sequence ID" value="KAE9537604.1"/>
    <property type="molecule type" value="Genomic_DNA"/>
</dbReference>
<feature type="coiled-coil region" evidence="1">
    <location>
        <begin position="125"/>
        <end position="159"/>
    </location>
</feature>
<dbReference type="SUPFAM" id="SSF57716">
    <property type="entry name" value="Glucocorticoid receptor-like (DNA-binding domain)"/>
    <property type="match status" value="1"/>
</dbReference>
<dbReference type="OrthoDB" id="7312725at2759"/>
<dbReference type="InterPro" id="IPR052224">
    <property type="entry name" value="THAP_domain_protein"/>
</dbReference>
<evidence type="ECO:0008006" key="4">
    <source>
        <dbReference type="Google" id="ProtNLM"/>
    </source>
</evidence>
<proteinExistence type="predicted"/>
<accession>A0A6G0TRP6</accession>
<dbReference type="PANTHER" id="PTHR46927:SF3">
    <property type="entry name" value="THAP-TYPE DOMAIN-CONTAINING PROTEIN"/>
    <property type="match status" value="1"/>
</dbReference>
<name>A0A6G0TRP6_APHGL</name>
<sequence>MIKYGCENRASPGHSTHFFRKNFKPSQHSRICSDHFTNDDYQIRPDASRPFLRLDATPSVFPSFPPYYQKVKKHRKNSITRISRQVIDTTPVIDDYVLEPDDTLTNETQSTKDVEVQTINSFTGKTELRNKIKILKQKLRRKENKINNLKDLLDDLHNKGLIDGEHGRLIENNFNGKNS</sequence>
<dbReference type="GO" id="GO:0008270">
    <property type="term" value="F:zinc ion binding"/>
    <property type="evidence" value="ECO:0007669"/>
    <property type="project" value="UniProtKB-KW"/>
</dbReference>
<dbReference type="GO" id="GO:0003677">
    <property type="term" value="F:DNA binding"/>
    <property type="evidence" value="ECO:0007669"/>
    <property type="project" value="UniProtKB-KW"/>
</dbReference>